<evidence type="ECO:0000256" key="2">
    <source>
        <dbReference type="ARBA" id="ARBA00023043"/>
    </source>
</evidence>
<keyword evidence="4" id="KW-1185">Reference proteome</keyword>
<gene>
    <name evidence="3" type="primary">caiap</name>
    <name evidence="3" type="ORF">SPIL2461_LOCUS15504</name>
</gene>
<dbReference type="SUPFAM" id="SSF48403">
    <property type="entry name" value="Ankyrin repeat"/>
    <property type="match status" value="1"/>
</dbReference>
<proteinExistence type="predicted"/>
<dbReference type="InterPro" id="IPR036770">
    <property type="entry name" value="Ankyrin_rpt-contain_sf"/>
</dbReference>
<dbReference type="PANTHER" id="PTHR24161:SF97">
    <property type="entry name" value="ANKYRIN 2"/>
    <property type="match status" value="1"/>
</dbReference>
<name>A0A812US20_SYMPI</name>
<dbReference type="OrthoDB" id="2345911at2759"/>
<dbReference type="AlphaFoldDB" id="A0A812US20"/>
<keyword evidence="1" id="KW-0677">Repeat</keyword>
<dbReference type="Gene3D" id="1.25.40.20">
    <property type="entry name" value="Ankyrin repeat-containing domain"/>
    <property type="match status" value="1"/>
</dbReference>
<dbReference type="EMBL" id="CAJNIZ010038224">
    <property type="protein sequence ID" value="CAE7576373.1"/>
    <property type="molecule type" value="Genomic_DNA"/>
</dbReference>
<reference evidence="3" key="1">
    <citation type="submission" date="2021-02" db="EMBL/GenBank/DDBJ databases">
        <authorList>
            <person name="Dougan E. K."/>
            <person name="Rhodes N."/>
            <person name="Thang M."/>
            <person name="Chan C."/>
        </authorList>
    </citation>
    <scope>NUCLEOTIDE SEQUENCE</scope>
</reference>
<dbReference type="Proteomes" id="UP000649617">
    <property type="component" value="Unassembled WGS sequence"/>
</dbReference>
<protein>
    <submittedName>
        <fullName evidence="3">Caiap protein</fullName>
    </submittedName>
</protein>
<organism evidence="3 4">
    <name type="scientific">Symbiodinium pilosum</name>
    <name type="common">Dinoflagellate</name>
    <dbReference type="NCBI Taxonomy" id="2952"/>
    <lineage>
        <taxon>Eukaryota</taxon>
        <taxon>Sar</taxon>
        <taxon>Alveolata</taxon>
        <taxon>Dinophyceae</taxon>
        <taxon>Suessiales</taxon>
        <taxon>Symbiodiniaceae</taxon>
        <taxon>Symbiodinium</taxon>
    </lineage>
</organism>
<evidence type="ECO:0000313" key="3">
    <source>
        <dbReference type="EMBL" id="CAE7576373.1"/>
    </source>
</evidence>
<comment type="caution">
    <text evidence="3">The sequence shown here is derived from an EMBL/GenBank/DDBJ whole genome shotgun (WGS) entry which is preliminary data.</text>
</comment>
<evidence type="ECO:0000313" key="4">
    <source>
        <dbReference type="Proteomes" id="UP000649617"/>
    </source>
</evidence>
<keyword evidence="2" id="KW-0040">ANK repeat</keyword>
<evidence type="ECO:0000256" key="1">
    <source>
        <dbReference type="ARBA" id="ARBA00022737"/>
    </source>
</evidence>
<sequence length="458" mass="51148">MWVVRVQDVLSMKGKPQPHQELKQRGLLWLREHTSLKSWVMFVSHQWLGRSHPDPNGEQLQVLQDVLRQLIVRRIKIEYDLTTQTYVNARMLTKAECHNLQHAYVWLDWFCVPQMVPGLPTTTREEQLNYIFSIPYYVDSCELFVALVPRCLHETGEPVGESTWLQRGWCRTEMWCKVLSDASAIPIILVTDSDAAQFAVPMWMHHPVHSGQFAVEADRGSCCQVVQSALERKMFELKRRGDMQRYRLLLARFEDMLGLPLQQRSLDKFLADFGFGSLQNCWKTPGIGPVACAALSGDCPMVQTLASARASLQTRTRADEFIGVPPDFSPLHLACWFGSTDLRPLQTLLQLRADVHADAPTTPAPLNFCSSAGAVELLVQHGASVNAATSKLKWPPIHIMCMKAAPPEAVAKLLELQADPDGNPGGSPPIAFLGLTGNSNPHLVEVAQLLIDYKAGVG</sequence>
<accession>A0A812US20</accession>
<dbReference type="PANTHER" id="PTHR24161">
    <property type="entry name" value="ANK_REP_REGION DOMAIN-CONTAINING PROTEIN-RELATED"/>
    <property type="match status" value="1"/>
</dbReference>